<dbReference type="Proteomes" id="UP001596447">
    <property type="component" value="Unassembled WGS sequence"/>
</dbReference>
<dbReference type="RefSeq" id="WP_279529560.1">
    <property type="nucleotide sequence ID" value="NZ_CP122312.1"/>
</dbReference>
<dbReference type="AlphaFoldDB" id="A0ABD5Z3C5"/>
<organism evidence="1 2">
    <name type="scientific">Halospeciosus flavus</name>
    <dbReference type="NCBI Taxonomy" id="3032283"/>
    <lineage>
        <taxon>Archaea</taxon>
        <taxon>Methanobacteriati</taxon>
        <taxon>Methanobacteriota</taxon>
        <taxon>Stenosarchaea group</taxon>
        <taxon>Halobacteria</taxon>
        <taxon>Halobacteriales</taxon>
        <taxon>Halobacteriaceae</taxon>
        <taxon>Halospeciosus</taxon>
    </lineage>
</organism>
<comment type="caution">
    <text evidence="1">The sequence shown here is derived from an EMBL/GenBank/DDBJ whole genome shotgun (WGS) entry which is preliminary data.</text>
</comment>
<name>A0ABD5Z3C5_9EURY</name>
<protein>
    <submittedName>
        <fullName evidence="1">Uncharacterized protein</fullName>
    </submittedName>
</protein>
<sequence>MAAHSAPGRGARLPDAVPLEISHVTRLSWELGTRVVDDEEATLHSQWQQEDTFWELDVFQVTHHTDLLRIQTPVGREQFYGVTQSELESALTTLEAADRWQQSD</sequence>
<reference evidence="1 2" key="1">
    <citation type="journal article" date="2019" name="Int. J. Syst. Evol. Microbiol.">
        <title>The Global Catalogue of Microorganisms (GCM) 10K type strain sequencing project: providing services to taxonomists for standard genome sequencing and annotation.</title>
        <authorList>
            <consortium name="The Broad Institute Genomics Platform"/>
            <consortium name="The Broad Institute Genome Sequencing Center for Infectious Disease"/>
            <person name="Wu L."/>
            <person name="Ma J."/>
        </authorList>
    </citation>
    <scope>NUCLEOTIDE SEQUENCE [LARGE SCALE GENOMIC DNA]</scope>
    <source>
        <strain evidence="1 2">XZGYJ-43</strain>
    </source>
</reference>
<accession>A0ABD5Z3C5</accession>
<proteinExistence type="predicted"/>
<gene>
    <name evidence="1" type="ORF">ACFQJ9_09435</name>
</gene>
<evidence type="ECO:0000313" key="1">
    <source>
        <dbReference type="EMBL" id="MFC7199631.1"/>
    </source>
</evidence>
<dbReference type="EMBL" id="JBHTAR010000011">
    <property type="protein sequence ID" value="MFC7199631.1"/>
    <property type="molecule type" value="Genomic_DNA"/>
</dbReference>
<keyword evidence="2" id="KW-1185">Reference proteome</keyword>
<evidence type="ECO:0000313" key="2">
    <source>
        <dbReference type="Proteomes" id="UP001596447"/>
    </source>
</evidence>